<dbReference type="EMBL" id="JACHBW010000008">
    <property type="protein sequence ID" value="MBB6103387.1"/>
    <property type="molecule type" value="Genomic_DNA"/>
</dbReference>
<sequence length="103" mass="11438">MPKDLAMPTLFRAVSNRRPKPGLLQHRTDGKTQTLPDGCVQRRMELCGSVSVVYQQTQRWIQAGCFEAMVNDLRSVIRVAQGLKGQPGAVILDGRTLQSSRES</sequence>
<proteinExistence type="predicted"/>
<gene>
    <name evidence="1" type="ORF">F4827_003242</name>
</gene>
<keyword evidence="2" id="KW-1185">Reference proteome</keyword>
<organism evidence="1 2">
    <name type="scientific">Paraburkholderia bannensis</name>
    <dbReference type="NCBI Taxonomy" id="765414"/>
    <lineage>
        <taxon>Bacteria</taxon>
        <taxon>Pseudomonadati</taxon>
        <taxon>Pseudomonadota</taxon>
        <taxon>Betaproteobacteria</taxon>
        <taxon>Burkholderiales</taxon>
        <taxon>Burkholderiaceae</taxon>
        <taxon>Paraburkholderia</taxon>
    </lineage>
</organism>
<evidence type="ECO:0000313" key="2">
    <source>
        <dbReference type="Proteomes" id="UP000571554"/>
    </source>
</evidence>
<reference evidence="1 2" key="1">
    <citation type="submission" date="2020-08" db="EMBL/GenBank/DDBJ databases">
        <title>Above-ground endophytic microbial communities from plants in different locations in the United States.</title>
        <authorList>
            <person name="Frank C."/>
        </authorList>
    </citation>
    <scope>NUCLEOTIDE SEQUENCE [LARGE SCALE GENOMIC DNA]</scope>
    <source>
        <strain evidence="1 2">WP4_2_2</strain>
    </source>
</reference>
<dbReference type="Proteomes" id="UP000571554">
    <property type="component" value="Unassembled WGS sequence"/>
</dbReference>
<dbReference type="AlphaFoldDB" id="A0A7W9TXS9"/>
<name>A0A7W9TXS9_9BURK</name>
<evidence type="ECO:0008006" key="3">
    <source>
        <dbReference type="Google" id="ProtNLM"/>
    </source>
</evidence>
<comment type="caution">
    <text evidence="1">The sequence shown here is derived from an EMBL/GenBank/DDBJ whole genome shotgun (WGS) entry which is preliminary data.</text>
</comment>
<dbReference type="PANTHER" id="PTHR30007:SF0">
    <property type="entry name" value="TRANSPOSASE"/>
    <property type="match status" value="1"/>
</dbReference>
<protein>
    <recommendedName>
        <fullName evidence="3">Transposase</fullName>
    </recommendedName>
</protein>
<dbReference type="PANTHER" id="PTHR30007">
    <property type="entry name" value="PHP DOMAIN PROTEIN"/>
    <property type="match status" value="1"/>
</dbReference>
<accession>A0A7W9TXS9</accession>
<evidence type="ECO:0000313" key="1">
    <source>
        <dbReference type="EMBL" id="MBB6103387.1"/>
    </source>
</evidence>